<dbReference type="HOGENOM" id="CLU_2883820_0_0_11"/>
<dbReference type="Proteomes" id="UP000000377">
    <property type="component" value="Chromosome"/>
</dbReference>
<protein>
    <submittedName>
        <fullName evidence="1">Uncharacterized protein</fullName>
    </submittedName>
</protein>
<reference evidence="1 2" key="1">
    <citation type="journal article" date="2010" name="J. Bacteriol.">
        <title>Genome sequence of the milbemycin-producing bacterium Streptomyces bingchenggensis.</title>
        <authorList>
            <person name="Wang X.J."/>
            <person name="Yan Y.J."/>
            <person name="Zhang B."/>
            <person name="An J."/>
            <person name="Wang J.J."/>
            <person name="Tian J."/>
            <person name="Jiang L."/>
            <person name="Chen Y.H."/>
            <person name="Huang S.X."/>
            <person name="Yin M."/>
            <person name="Zhang J."/>
            <person name="Gao A.L."/>
            <person name="Liu C.X."/>
            <person name="Zhu Z.X."/>
            <person name="Xiang W.S."/>
        </authorList>
    </citation>
    <scope>NUCLEOTIDE SEQUENCE [LARGE SCALE GENOMIC DNA]</scope>
    <source>
        <strain evidence="1 2">BCW-1</strain>
    </source>
</reference>
<evidence type="ECO:0000313" key="2">
    <source>
        <dbReference type="Proteomes" id="UP000000377"/>
    </source>
</evidence>
<proteinExistence type="predicted"/>
<evidence type="ECO:0000313" key="1">
    <source>
        <dbReference type="EMBL" id="ADI09558.1"/>
    </source>
</evidence>
<dbReference type="AlphaFoldDB" id="D7BTY9"/>
<sequence>MRVQIDGLCGYGWENKLMRESFPCINDVQSNAESVGYALLLFESLVTSHVHADRMDVTVPGPA</sequence>
<name>D7BTY9_STRBB</name>
<keyword evidence="2" id="KW-1185">Reference proteome</keyword>
<dbReference type="KEGG" id="sbh:SBI_06438"/>
<organism evidence="1 2">
    <name type="scientific">Streptomyces bingchenggensis (strain BCW-1)</name>
    <dbReference type="NCBI Taxonomy" id="749414"/>
    <lineage>
        <taxon>Bacteria</taxon>
        <taxon>Bacillati</taxon>
        <taxon>Actinomycetota</taxon>
        <taxon>Actinomycetes</taxon>
        <taxon>Kitasatosporales</taxon>
        <taxon>Streptomycetaceae</taxon>
        <taxon>Streptomyces</taxon>
    </lineage>
</organism>
<gene>
    <name evidence="1" type="ordered locus">SBI_06438</name>
</gene>
<accession>D7BTY9</accession>
<dbReference type="EMBL" id="CP002047">
    <property type="protein sequence ID" value="ADI09558.1"/>
    <property type="molecule type" value="Genomic_DNA"/>
</dbReference>